<evidence type="ECO:0000256" key="2">
    <source>
        <dbReference type="SAM" id="MobiDB-lite"/>
    </source>
</evidence>
<feature type="compositionally biased region" description="Polar residues" evidence="2">
    <location>
        <begin position="1811"/>
        <end position="1820"/>
    </location>
</feature>
<evidence type="ECO:0000259" key="4">
    <source>
        <dbReference type="Pfam" id="PF24436"/>
    </source>
</evidence>
<comment type="caution">
    <text evidence="5">The sequence shown here is derived from an EMBL/GenBank/DDBJ whole genome shotgun (WGS) entry which is preliminary data.</text>
</comment>
<dbReference type="GO" id="GO:0032039">
    <property type="term" value="C:integrator complex"/>
    <property type="evidence" value="ECO:0007669"/>
    <property type="project" value="InterPro"/>
</dbReference>
<feature type="compositionally biased region" description="Polar residues" evidence="2">
    <location>
        <begin position="1736"/>
        <end position="1748"/>
    </location>
</feature>
<feature type="region of interest" description="Disordered" evidence="2">
    <location>
        <begin position="1720"/>
        <end position="1748"/>
    </location>
</feature>
<accession>A0A5J9UGN2</accession>
<name>A0A5J9UGN2_9POAL</name>
<dbReference type="InterPro" id="IPR055195">
    <property type="entry name" value="INTS7_C_plant"/>
</dbReference>
<evidence type="ECO:0000256" key="1">
    <source>
        <dbReference type="ARBA" id="ARBA00008565"/>
    </source>
</evidence>
<organism evidence="5 6">
    <name type="scientific">Eragrostis curvula</name>
    <name type="common">weeping love grass</name>
    <dbReference type="NCBI Taxonomy" id="38414"/>
    <lineage>
        <taxon>Eukaryota</taxon>
        <taxon>Viridiplantae</taxon>
        <taxon>Streptophyta</taxon>
        <taxon>Embryophyta</taxon>
        <taxon>Tracheophyta</taxon>
        <taxon>Spermatophyta</taxon>
        <taxon>Magnoliopsida</taxon>
        <taxon>Liliopsida</taxon>
        <taxon>Poales</taxon>
        <taxon>Poaceae</taxon>
        <taxon>PACMAD clade</taxon>
        <taxon>Chloridoideae</taxon>
        <taxon>Eragrostideae</taxon>
        <taxon>Eragrostidinae</taxon>
        <taxon>Eragrostis</taxon>
    </lineage>
</organism>
<feature type="domain" description="Integrator complex subunit 7-like C-terminal" evidence="3">
    <location>
        <begin position="965"/>
        <end position="1100"/>
    </location>
</feature>
<protein>
    <submittedName>
        <fullName evidence="5">Uncharacterized protein</fullName>
    </submittedName>
</protein>
<dbReference type="InterPro" id="IPR016024">
    <property type="entry name" value="ARM-type_fold"/>
</dbReference>
<dbReference type="PANTHER" id="PTHR13322">
    <property type="entry name" value="C1ORF73 PROTEIN"/>
    <property type="match status" value="1"/>
</dbReference>
<dbReference type="Gramene" id="TVU22338">
    <property type="protein sequence ID" value="TVU22338"/>
    <property type="gene ID" value="EJB05_32024"/>
</dbReference>
<dbReference type="SUPFAM" id="SSF48371">
    <property type="entry name" value="ARM repeat"/>
    <property type="match status" value="1"/>
</dbReference>
<dbReference type="EMBL" id="RWGY01000026">
    <property type="protein sequence ID" value="TVU22338.1"/>
    <property type="molecule type" value="Genomic_DNA"/>
</dbReference>
<sequence>MEKIPAASAMDWSIELDRGLRSRNQATRVHALDAAGPRLRQLFASPEIPAPVAYAFGILPGEARLFAETMLLRLAIEFRTSDGALRARIVRCLLAAGECGALAGARVAEPDQLLRKVKAVYDTGSARDRSLALRMFGCLAGISKDSVHVRSLILSSLGASAALEVKAALFAAGCICHLSEDFSYIVLEVLRGLICSGRSEPQVIVAAIKAFSKLDCTLAVIHRVHEVGKHMVLGTLEDVFKAELLSSLSRLASKSIILFNDQVQLLLRFMDRDSSSSMKSMALKCLYFIFRRNTCHFPVVRTVFDRLLPLVNDEDFRLQCKSDMLRILQKILCGKAPSIHDDNASELSKLLLATESSLHSSSSKMQSTAIEILVEILCFLKQAKSDLTVTVLKSSTFAYTECQGITNSMSLTYDENIKDRHLHNIIAAIMNHSISLINQVINKEGKNETSRSTSLSSHLKKKHRQIFSLILKLVMCYPSAAAIALDKLRWLVKELASKSYCDVVTFAESFQTGAAFEELNASIDNVELLAATIEASPFEIDICKTKLDSTELKGTKNEPVMRDLILCVLKCANACHDMLCNISNRESNQESVDSKQEPNIFLTPSVWIAQELCLWFTSSFVFRKLADAFEPSSFSFWYKSLLLLSAQEIEMRLLLFPSATVKLVGELKTESDLSEDLYCAETDADNILTGSQKLYDYRAKITGICGRTVLANDALASNASADCDFFFQRWFISLRSSFLEVLTDVLGILGAHSSAYEAREGELTVSGELLKDQVLALAHCSLRLSDLAKSYDLLATSHMDMDHHSFSSIARLAFMCSFLAFCTAYSVDLSEMCSHVEACKFPKRFSHASILQDLQGRVDGSDRQIVSQLRQFMSSSDDELDCLQSSTRMSCSGYLEKDSYSLCHFAVASLLFIREDAKAKEITNGGDCLSTVHGGLQFLSRILQKFMELPFVVPKYFFRVRPCLGAELHMFDSNPVNRSRMSVEPGFQLSLTLCMEWKRVLDRTTIRLMKLYCILGASSKSCVDVSGTRSKHFEPHKTAEMVELNTKLLHYIKNDLGKGREDNNFHSCTDMVTAFACFEPTDSGQGFSSCLLDVSSFPEEAFVAVIVLSGLGCLITALLLVMNYRSQLPPHSNCPAVKRGEARRRGEPVACRPRAPTPEKKLASAPEEDACGRPAMALLCFLLDLRNIPPPLLDRLKQCLLHLANLYAATTSPNHPASAAAAPALPDRLALGYVHHAASFSSSSSSSSSSPELKIGYRPGEKFNLRDFHHAVNNVPLDGFLPEQRGRSLQTGDVSLANLFSNKAIYSWATDDISKKVVAICMSVKNIEALRRSLMDAAEQCVAVEFVMLETEAPFMYDDVSENVSCLENRICDLENCVVRRCSPESQVLHGLVKRWLEELKDDKEETLQAVLLFREPIVNSVKQIYCNLYASTNQIIDGFPYCQTCKCHGHPIDPATNKAKWLCPITSRQLAASDVTDTAVRIGEHTVLFLPTSGGGSNLRRALTSISLDVIERTELASLNEGVIMGTPHIVIPCSNDVEVALTDESSDQNIQIFYGLCQTLFELDQGLICSSSCNTETMKIGTLQCYYLLQPSERGPMLLRRLAGSEEILPLPGASRDCNSTVTEEIKNSIVTSLSKIALKEYNPLQHERGFHSKLICLVKNSLQFGYISIDPACALRDTHHIDSFSEPQVSACQGPEENFPTQAADKAGSLNQHIHSFSEPQTSSFRIPKERTPSQSKNGKPSPSISEEWEKLIIIDDLNDGFASLAAPRPAAGKPQCAKPPSSVKQLDENTSRILERLEAPKAKKPRANTSKASTSAALAPSRVASTQAKKPLLPFEPSASQPLKPNFNRPRRKLPT</sequence>
<dbReference type="PANTHER" id="PTHR13322:SF2">
    <property type="entry name" value="INTEGRATOR COMPLEX SUBUNIT 7"/>
    <property type="match status" value="1"/>
</dbReference>
<evidence type="ECO:0000259" key="3">
    <source>
        <dbReference type="Pfam" id="PF22966"/>
    </source>
</evidence>
<dbReference type="OrthoDB" id="1921953at2759"/>
<reference evidence="5 6" key="1">
    <citation type="journal article" date="2019" name="Sci. Rep.">
        <title>A high-quality genome of Eragrostis curvula grass provides insights into Poaceae evolution and supports new strategies to enhance forage quality.</title>
        <authorList>
            <person name="Carballo J."/>
            <person name="Santos B.A.C.M."/>
            <person name="Zappacosta D."/>
            <person name="Garbus I."/>
            <person name="Selva J.P."/>
            <person name="Gallo C.A."/>
            <person name="Diaz A."/>
            <person name="Albertini E."/>
            <person name="Caccamo M."/>
            <person name="Echenique V."/>
        </authorList>
    </citation>
    <scope>NUCLEOTIDE SEQUENCE [LARGE SCALE GENOMIC DNA]</scope>
    <source>
        <strain evidence="6">cv. Victoria</strain>
        <tissue evidence="5">Leaf</tissue>
    </source>
</reference>
<feature type="region of interest" description="Disordered" evidence="2">
    <location>
        <begin position="1769"/>
        <end position="1860"/>
    </location>
</feature>
<dbReference type="Pfam" id="PF24436">
    <property type="entry name" value="INTS7_N"/>
    <property type="match status" value="1"/>
</dbReference>
<keyword evidence="6" id="KW-1185">Reference proteome</keyword>
<dbReference type="Proteomes" id="UP000324897">
    <property type="component" value="Unassembled WGS sequence"/>
</dbReference>
<dbReference type="Pfam" id="PF22966">
    <property type="entry name" value="INTS7_C_plants"/>
    <property type="match status" value="1"/>
</dbReference>
<comment type="similarity">
    <text evidence="1">Belongs to the Integrator subunit 7 family.</text>
</comment>
<gene>
    <name evidence="5" type="ORF">EJB05_32024</name>
</gene>
<dbReference type="InterPro" id="IPR033060">
    <property type="entry name" value="INTS7"/>
</dbReference>
<evidence type="ECO:0000313" key="6">
    <source>
        <dbReference type="Proteomes" id="UP000324897"/>
    </source>
</evidence>
<proteinExistence type="inferred from homology"/>
<evidence type="ECO:0000313" key="5">
    <source>
        <dbReference type="EMBL" id="TVU22338.1"/>
    </source>
</evidence>
<dbReference type="GO" id="GO:0034472">
    <property type="term" value="P:snRNA 3'-end processing"/>
    <property type="evidence" value="ECO:0007669"/>
    <property type="project" value="TreeGrafter"/>
</dbReference>
<dbReference type="InterPro" id="IPR056516">
    <property type="entry name" value="INTS7_N"/>
</dbReference>
<feature type="compositionally biased region" description="Basic and acidic residues" evidence="2">
    <location>
        <begin position="1789"/>
        <end position="1805"/>
    </location>
</feature>
<feature type="region of interest" description="Disordered" evidence="2">
    <location>
        <begin position="1139"/>
        <end position="1166"/>
    </location>
</feature>
<feature type="domain" description="Integrator complex subunit 7 N-terminal" evidence="4">
    <location>
        <begin position="15"/>
        <end position="486"/>
    </location>
</feature>